<dbReference type="InterPro" id="IPR046170">
    <property type="entry name" value="DUF6172"/>
</dbReference>
<protein>
    <submittedName>
        <fullName evidence="1">Uncharacterized protein</fullName>
    </submittedName>
</protein>
<sequence length="102" mass="11866">MKKTFELTHPKVKLARRVDAVKFEIKKYLKRERNKTLPEGADFWDFDCKFGNTEAEAQPVHVSQINKLIDQTQQENLTSFYVEILAKAGHRQARTSEEGDDL</sequence>
<proteinExistence type="predicted"/>
<name>A0A162AGR0_9GAMM</name>
<evidence type="ECO:0000313" key="2">
    <source>
        <dbReference type="Proteomes" id="UP000076503"/>
    </source>
</evidence>
<dbReference type="RefSeq" id="WP_063362542.1">
    <property type="nucleotide sequence ID" value="NZ_AUXZ01000081.1"/>
</dbReference>
<comment type="caution">
    <text evidence="1">The sequence shown here is derived from an EMBL/GenBank/DDBJ whole genome shotgun (WGS) entry which is preliminary data.</text>
</comment>
<dbReference type="AlphaFoldDB" id="A0A162AGR0"/>
<dbReference type="Pfam" id="PF19669">
    <property type="entry name" value="DUF6172"/>
    <property type="match status" value="1"/>
</dbReference>
<accession>A0A162AGR0</accession>
<dbReference type="Proteomes" id="UP000076503">
    <property type="component" value="Unassembled WGS sequence"/>
</dbReference>
<dbReference type="PATRIC" id="fig|1365251.3.peg.3190"/>
<dbReference type="EMBL" id="AUXZ01000081">
    <property type="protein sequence ID" value="KZN49452.1"/>
    <property type="molecule type" value="Genomic_DNA"/>
</dbReference>
<dbReference type="OrthoDB" id="9794656at2"/>
<evidence type="ECO:0000313" key="1">
    <source>
        <dbReference type="EMBL" id="KZN49452.1"/>
    </source>
</evidence>
<gene>
    <name evidence="1" type="ORF">N476_19400</name>
</gene>
<organism evidence="1 2">
    <name type="scientific">Pseudoalteromonas luteoviolacea H33</name>
    <dbReference type="NCBI Taxonomy" id="1365251"/>
    <lineage>
        <taxon>Bacteria</taxon>
        <taxon>Pseudomonadati</taxon>
        <taxon>Pseudomonadota</taxon>
        <taxon>Gammaproteobacteria</taxon>
        <taxon>Alteromonadales</taxon>
        <taxon>Pseudoalteromonadaceae</taxon>
        <taxon>Pseudoalteromonas</taxon>
    </lineage>
</organism>
<reference evidence="1 2" key="1">
    <citation type="submission" date="2013-07" db="EMBL/GenBank/DDBJ databases">
        <title>Comparative Genomic and Metabolomic Analysis of Twelve Strains of Pseudoalteromonas luteoviolacea.</title>
        <authorList>
            <person name="Vynne N.G."/>
            <person name="Mansson M."/>
            <person name="Gram L."/>
        </authorList>
    </citation>
    <scope>NUCLEOTIDE SEQUENCE [LARGE SCALE GENOMIC DNA]</scope>
    <source>
        <strain evidence="1 2">H33</strain>
    </source>
</reference>